<sequence>MQERSEAPTTILAVCPKTAASAGAPCRAMAGEVTKLPARVAATAAPTVRIVRLCERGTTFTPTE</sequence>
<reference evidence="1" key="1">
    <citation type="submission" date="2024-07" db="EMBL/GenBank/DDBJ databases">
        <title>Complete genome sequences of cellulolytic bacteria, Kitasatospora sp. CMC57 and Streptomyces sp. CMC78, isolated from Japanese agricultural soil.</title>
        <authorList>
            <person name="Hashimoto T."/>
            <person name="Ito M."/>
            <person name="Iwamoto M."/>
            <person name="Fukahori D."/>
            <person name="Shoda T."/>
            <person name="Sakoda M."/>
            <person name="Morohoshi T."/>
            <person name="Mitsuboshi M."/>
            <person name="Nishizawa T."/>
        </authorList>
    </citation>
    <scope>NUCLEOTIDE SEQUENCE</scope>
    <source>
        <strain evidence="1">CMC78</strain>
    </source>
</reference>
<dbReference type="KEGG" id="stcm:SCMC78_53300"/>
<protein>
    <submittedName>
        <fullName evidence="1">Uncharacterized protein</fullName>
    </submittedName>
</protein>
<gene>
    <name evidence="1" type="ORF">SCMC78_53300</name>
</gene>
<evidence type="ECO:0000313" key="1">
    <source>
        <dbReference type="EMBL" id="BFP55523.1"/>
    </source>
</evidence>
<organism evidence="1">
    <name type="scientific">Streptomyces sp. CMC78</name>
    <dbReference type="NCBI Taxonomy" id="3231512"/>
    <lineage>
        <taxon>Bacteria</taxon>
        <taxon>Bacillati</taxon>
        <taxon>Actinomycetota</taxon>
        <taxon>Actinomycetes</taxon>
        <taxon>Kitasatosporales</taxon>
        <taxon>Streptomycetaceae</taxon>
        <taxon>Streptomyces</taxon>
    </lineage>
</organism>
<dbReference type="AlphaFoldDB" id="A0AB33KPF3"/>
<proteinExistence type="predicted"/>
<dbReference type="EMBL" id="AP035884">
    <property type="protein sequence ID" value="BFP55523.1"/>
    <property type="molecule type" value="Genomic_DNA"/>
</dbReference>
<accession>A0AB33KPF3</accession>
<name>A0AB33KPF3_9ACTN</name>